<accession>A0A1W0XEC2</accession>
<evidence type="ECO:0000313" key="2">
    <source>
        <dbReference type="EMBL" id="OQV25712.1"/>
    </source>
</evidence>
<protein>
    <submittedName>
        <fullName evidence="2">Uncharacterized protein</fullName>
    </submittedName>
</protein>
<name>A0A1W0XEC2_HYPEX</name>
<sequence length="192" mass="21594">MFNSFEISLRRPRTFLVLSGVELYLALLYLLLLVFALGYGVHDPLINLVPWYKWVLKCAEICDTVCMIVAGRAGRSAALMFRMDSGPPHRRHLIRSLIFSLTGIIVSITILVIKGSISTRSGWTLFDESNKVLNAAAITLLFLFLVLKIGVQFICLALCITVHWDDVRAKLFSGQEQTDVPLQRVTSSRPRI</sequence>
<organism evidence="2 3">
    <name type="scientific">Hypsibius exemplaris</name>
    <name type="common">Freshwater tardigrade</name>
    <dbReference type="NCBI Taxonomy" id="2072580"/>
    <lineage>
        <taxon>Eukaryota</taxon>
        <taxon>Metazoa</taxon>
        <taxon>Ecdysozoa</taxon>
        <taxon>Tardigrada</taxon>
        <taxon>Eutardigrada</taxon>
        <taxon>Parachela</taxon>
        <taxon>Hypsibioidea</taxon>
        <taxon>Hypsibiidae</taxon>
        <taxon>Hypsibius</taxon>
    </lineage>
</organism>
<evidence type="ECO:0000256" key="1">
    <source>
        <dbReference type="SAM" id="Phobius"/>
    </source>
</evidence>
<keyword evidence="1" id="KW-0472">Membrane</keyword>
<keyword evidence="1" id="KW-0812">Transmembrane</keyword>
<dbReference type="OrthoDB" id="10654588at2759"/>
<evidence type="ECO:0000313" key="3">
    <source>
        <dbReference type="Proteomes" id="UP000192578"/>
    </source>
</evidence>
<dbReference type="Proteomes" id="UP000192578">
    <property type="component" value="Unassembled WGS sequence"/>
</dbReference>
<proteinExistence type="predicted"/>
<gene>
    <name evidence="2" type="ORF">BV898_00642</name>
</gene>
<feature type="transmembrane region" description="Helical" evidence="1">
    <location>
        <begin position="21"/>
        <end position="42"/>
    </location>
</feature>
<reference evidence="3" key="1">
    <citation type="submission" date="2017-01" db="EMBL/GenBank/DDBJ databases">
        <title>Comparative genomics of anhydrobiosis in the tardigrade Hypsibius dujardini.</title>
        <authorList>
            <person name="Yoshida Y."/>
            <person name="Koutsovoulos G."/>
            <person name="Laetsch D."/>
            <person name="Stevens L."/>
            <person name="Kumar S."/>
            <person name="Horikawa D."/>
            <person name="Ishino K."/>
            <person name="Komine S."/>
            <person name="Tomita M."/>
            <person name="Blaxter M."/>
            <person name="Arakawa K."/>
        </authorList>
    </citation>
    <scope>NUCLEOTIDE SEQUENCE [LARGE SCALE GENOMIC DNA]</scope>
    <source>
        <strain evidence="3">Z151</strain>
    </source>
</reference>
<feature type="transmembrane region" description="Helical" evidence="1">
    <location>
        <begin position="133"/>
        <end position="160"/>
    </location>
</feature>
<dbReference type="AlphaFoldDB" id="A0A1W0XEC2"/>
<feature type="transmembrane region" description="Helical" evidence="1">
    <location>
        <begin position="93"/>
        <end position="113"/>
    </location>
</feature>
<keyword evidence="1" id="KW-1133">Transmembrane helix</keyword>
<dbReference type="EMBL" id="MTYJ01000002">
    <property type="protein sequence ID" value="OQV25712.1"/>
    <property type="molecule type" value="Genomic_DNA"/>
</dbReference>
<keyword evidence="3" id="KW-1185">Reference proteome</keyword>
<comment type="caution">
    <text evidence="2">The sequence shown here is derived from an EMBL/GenBank/DDBJ whole genome shotgun (WGS) entry which is preliminary data.</text>
</comment>